<evidence type="ECO:0000313" key="4">
    <source>
        <dbReference type="Proteomes" id="UP000499080"/>
    </source>
</evidence>
<dbReference type="EMBL" id="BGPR01090976">
    <property type="protein sequence ID" value="GBM21471.1"/>
    <property type="molecule type" value="Genomic_DNA"/>
</dbReference>
<comment type="caution">
    <text evidence="2">The sequence shown here is derived from an EMBL/GenBank/DDBJ whole genome shotgun (WGS) entry which is preliminary data.</text>
</comment>
<dbReference type="AlphaFoldDB" id="A0A4Y2E5C5"/>
<dbReference type="EMBL" id="BGPR01091628">
    <property type="protein sequence ID" value="GBM24107.1"/>
    <property type="molecule type" value="Genomic_DNA"/>
</dbReference>
<name>A0A4Y2E5C5_ARAVE</name>
<evidence type="ECO:0000313" key="1">
    <source>
        <dbReference type="EMBL" id="GBM21471.1"/>
    </source>
</evidence>
<proteinExistence type="predicted"/>
<dbReference type="EMBL" id="BGPR01091625">
    <property type="protein sequence ID" value="GBM24091.1"/>
    <property type="molecule type" value="Genomic_DNA"/>
</dbReference>
<accession>A0A4Y2E5C5</accession>
<sequence>MLGGGFSFDSAEDAVFDNGSVMRREDSESIPFENDIQMKRENIHIEIDRFGEEYELQTRIGEKVSESKSGRSENFLKNVTFDSAEDAVFDNGPYACNVISSDT</sequence>
<protein>
    <submittedName>
        <fullName evidence="2">Uncharacterized protein</fullName>
    </submittedName>
</protein>
<evidence type="ECO:0000313" key="2">
    <source>
        <dbReference type="EMBL" id="GBM24091.1"/>
    </source>
</evidence>
<gene>
    <name evidence="2" type="ORF">AVEN_103668_1</name>
    <name evidence="3" type="ORF">AVEN_257396_1</name>
    <name evidence="1" type="ORF">AVEN_30322_1</name>
</gene>
<dbReference type="Proteomes" id="UP000499080">
    <property type="component" value="Unassembled WGS sequence"/>
</dbReference>
<organism evidence="2 4">
    <name type="scientific">Araneus ventricosus</name>
    <name type="common">Orbweaver spider</name>
    <name type="synonym">Epeira ventricosa</name>
    <dbReference type="NCBI Taxonomy" id="182803"/>
    <lineage>
        <taxon>Eukaryota</taxon>
        <taxon>Metazoa</taxon>
        <taxon>Ecdysozoa</taxon>
        <taxon>Arthropoda</taxon>
        <taxon>Chelicerata</taxon>
        <taxon>Arachnida</taxon>
        <taxon>Araneae</taxon>
        <taxon>Araneomorphae</taxon>
        <taxon>Entelegynae</taxon>
        <taxon>Araneoidea</taxon>
        <taxon>Araneidae</taxon>
        <taxon>Araneus</taxon>
    </lineage>
</organism>
<keyword evidence="4" id="KW-1185">Reference proteome</keyword>
<evidence type="ECO:0000313" key="3">
    <source>
        <dbReference type="EMBL" id="GBM24107.1"/>
    </source>
</evidence>
<reference evidence="2 4" key="1">
    <citation type="journal article" date="2019" name="Sci. Rep.">
        <title>Orb-weaving spider Araneus ventricosus genome elucidates the spidroin gene catalogue.</title>
        <authorList>
            <person name="Kono N."/>
            <person name="Nakamura H."/>
            <person name="Ohtoshi R."/>
            <person name="Moran D.A.P."/>
            <person name="Shinohara A."/>
            <person name="Yoshida Y."/>
            <person name="Fujiwara M."/>
            <person name="Mori M."/>
            <person name="Tomita M."/>
            <person name="Arakawa K."/>
        </authorList>
    </citation>
    <scope>NUCLEOTIDE SEQUENCE [LARGE SCALE GENOMIC DNA]</scope>
</reference>